<keyword evidence="1" id="KW-0175">Coiled coil</keyword>
<evidence type="ECO:0000313" key="4">
    <source>
        <dbReference type="Proteomes" id="UP000823749"/>
    </source>
</evidence>
<organism evidence="3 4">
    <name type="scientific">Rhododendron griersonianum</name>
    <dbReference type="NCBI Taxonomy" id="479676"/>
    <lineage>
        <taxon>Eukaryota</taxon>
        <taxon>Viridiplantae</taxon>
        <taxon>Streptophyta</taxon>
        <taxon>Embryophyta</taxon>
        <taxon>Tracheophyta</taxon>
        <taxon>Spermatophyta</taxon>
        <taxon>Magnoliopsida</taxon>
        <taxon>eudicotyledons</taxon>
        <taxon>Gunneridae</taxon>
        <taxon>Pentapetalae</taxon>
        <taxon>asterids</taxon>
        <taxon>Ericales</taxon>
        <taxon>Ericaceae</taxon>
        <taxon>Ericoideae</taxon>
        <taxon>Rhodoreae</taxon>
        <taxon>Rhododendron</taxon>
    </lineage>
</organism>
<feature type="region of interest" description="Disordered" evidence="2">
    <location>
        <begin position="74"/>
        <end position="96"/>
    </location>
</feature>
<reference evidence="3" key="1">
    <citation type="submission" date="2020-08" db="EMBL/GenBank/DDBJ databases">
        <title>Plant Genome Project.</title>
        <authorList>
            <person name="Zhang R.-G."/>
        </authorList>
    </citation>
    <scope>NUCLEOTIDE SEQUENCE</scope>
    <source>
        <strain evidence="3">WSP0</strain>
        <tissue evidence="3">Leaf</tissue>
    </source>
</reference>
<accession>A0AAV6KY35</accession>
<name>A0AAV6KY35_9ERIC</name>
<feature type="coiled-coil region" evidence="1">
    <location>
        <begin position="125"/>
        <end position="152"/>
    </location>
</feature>
<keyword evidence="4" id="KW-1185">Reference proteome</keyword>
<dbReference type="AlphaFoldDB" id="A0AAV6KY35"/>
<comment type="caution">
    <text evidence="3">The sequence shown here is derived from an EMBL/GenBank/DDBJ whole genome shotgun (WGS) entry which is preliminary data.</text>
</comment>
<evidence type="ECO:0000256" key="1">
    <source>
        <dbReference type="SAM" id="Coils"/>
    </source>
</evidence>
<sequence>MSIPSVSGTQYSLADGTSVLVEQVQSDSDEELLEVLEKVVSSVKGAQMVQVATPLEGGQLPQITSSDPVIKRSQPLHAQASVSHEPNFQSVAPQQQSSLEDTLKAFMAEMKSTTHLNTQSIAEINHFQTQAISKLENQLEQLANRMREIEEEDIYNESVANPNWQYVTPSTLDFPDEQEHVESILTFESEEQLDEQLSIPVENNPLELESKNIFLGQGTLTQPNSEDPLKTCLAHFSCDIDIDESIEQVNSLLDSTPIMSIEKWQAKEIYVPLSLSSSLALVMEPPKVDLKTLSPDHRIEILEPIKHLAAVILLAVFRVQCAMSYNSEVVLCLLYMAQSLEAPIEPVQFRQSSQVKFQVHVQLQEHGV</sequence>
<gene>
    <name evidence="3" type="ORF">RHGRI_007817</name>
</gene>
<proteinExistence type="predicted"/>
<feature type="compositionally biased region" description="Polar residues" evidence="2">
    <location>
        <begin position="80"/>
        <end position="96"/>
    </location>
</feature>
<dbReference type="EMBL" id="JACTNZ010000003">
    <property type="protein sequence ID" value="KAG5557693.1"/>
    <property type="molecule type" value="Genomic_DNA"/>
</dbReference>
<evidence type="ECO:0000313" key="3">
    <source>
        <dbReference type="EMBL" id="KAG5557693.1"/>
    </source>
</evidence>
<dbReference type="Proteomes" id="UP000823749">
    <property type="component" value="Chromosome 3"/>
</dbReference>
<protein>
    <submittedName>
        <fullName evidence="3">Uncharacterized protein</fullName>
    </submittedName>
</protein>
<evidence type="ECO:0000256" key="2">
    <source>
        <dbReference type="SAM" id="MobiDB-lite"/>
    </source>
</evidence>